<protein>
    <submittedName>
        <fullName evidence="1">Uncharacterized protein</fullName>
    </submittedName>
</protein>
<reference evidence="1" key="1">
    <citation type="submission" date="2018-11" db="EMBL/GenBank/DDBJ databases">
        <authorList>
            <consortium name="Pathogen Informatics"/>
        </authorList>
    </citation>
    <scope>NUCLEOTIDE SEQUENCE</scope>
</reference>
<dbReference type="Proteomes" id="UP000784294">
    <property type="component" value="Unassembled WGS sequence"/>
</dbReference>
<dbReference type="AlphaFoldDB" id="A0A3S5A3H8"/>
<evidence type="ECO:0000313" key="1">
    <source>
        <dbReference type="EMBL" id="VEL18850.1"/>
    </source>
</evidence>
<dbReference type="EMBL" id="CAAALY010038994">
    <property type="protein sequence ID" value="VEL18850.1"/>
    <property type="molecule type" value="Genomic_DNA"/>
</dbReference>
<gene>
    <name evidence="1" type="ORF">PXEA_LOCUS12290</name>
</gene>
<name>A0A3S5A3H8_9PLAT</name>
<comment type="caution">
    <text evidence="1">The sequence shown here is derived from an EMBL/GenBank/DDBJ whole genome shotgun (WGS) entry which is preliminary data.</text>
</comment>
<keyword evidence="2" id="KW-1185">Reference proteome</keyword>
<accession>A0A3S5A3H8</accession>
<sequence>MADKKSNIFYFDFFIYIQFERNFSDLSGRLACARMSNQTAPAATVLIGISTLRTEPAIRRKVACCAILLGSIRRKYSFSRPDLFGGSQRSGSCRFEAPFPLDNRA</sequence>
<organism evidence="1 2">
    <name type="scientific">Protopolystoma xenopodis</name>
    <dbReference type="NCBI Taxonomy" id="117903"/>
    <lineage>
        <taxon>Eukaryota</taxon>
        <taxon>Metazoa</taxon>
        <taxon>Spiralia</taxon>
        <taxon>Lophotrochozoa</taxon>
        <taxon>Platyhelminthes</taxon>
        <taxon>Monogenea</taxon>
        <taxon>Polyopisthocotylea</taxon>
        <taxon>Polystomatidea</taxon>
        <taxon>Polystomatidae</taxon>
        <taxon>Protopolystoma</taxon>
    </lineage>
</organism>
<proteinExistence type="predicted"/>
<evidence type="ECO:0000313" key="2">
    <source>
        <dbReference type="Proteomes" id="UP000784294"/>
    </source>
</evidence>